<evidence type="ECO:0000313" key="2">
    <source>
        <dbReference type="Proteomes" id="UP000717364"/>
    </source>
</evidence>
<dbReference type="Proteomes" id="UP000717364">
    <property type="component" value="Unassembled WGS sequence"/>
</dbReference>
<reference evidence="1" key="1">
    <citation type="submission" date="2020-11" db="EMBL/GenBank/DDBJ databases">
        <authorList>
            <person name="Konstantinou D."/>
            <person name="Gkelis S."/>
            <person name="Popin R."/>
            <person name="Fewer D."/>
            <person name="Sivonen K."/>
        </authorList>
    </citation>
    <scope>NUCLEOTIDE SEQUENCE</scope>
    <source>
        <strain evidence="1">TAU-MAC 1115</strain>
    </source>
</reference>
<comment type="caution">
    <text evidence="1">The sequence shown here is derived from an EMBL/GenBank/DDBJ whole genome shotgun (WGS) entry which is preliminary data.</text>
</comment>
<proteinExistence type="predicted"/>
<accession>A0A947DF98</accession>
<dbReference type="EMBL" id="JADOES010000019">
    <property type="protein sequence ID" value="MBT9315962.1"/>
    <property type="molecule type" value="Genomic_DNA"/>
</dbReference>
<keyword evidence="2" id="KW-1185">Reference proteome</keyword>
<reference evidence="1" key="2">
    <citation type="journal article" date="2021" name="Mar. Drugs">
        <title>Genome Reduction and Secondary Metabolism of the Marine Sponge-Associated Cyanobacterium Leptothoe.</title>
        <authorList>
            <person name="Konstantinou D."/>
            <person name="Popin R.V."/>
            <person name="Fewer D.P."/>
            <person name="Sivonen K."/>
            <person name="Gkelis S."/>
        </authorList>
    </citation>
    <scope>NUCLEOTIDE SEQUENCE</scope>
    <source>
        <strain evidence="1">TAU-MAC 1115</strain>
    </source>
</reference>
<sequence>MLKPETRPIWMQSVTLEDWPTKVVTCSRLKYRLPVCRHWSLSPQLNETSIEQEHIYSGPQPGELLTVSYMSRANADHDLSNWVNAFIQLTGLPSIHLMQLSTPSPRLVEWRSQPISPELQMQLAVDELQLYQGLVQLPHTYLRLYTLLLRRQAAAWKVHLSLISACAPDAPEELVERNDHVRASASLGSLMLLDIAPSKS</sequence>
<dbReference type="AlphaFoldDB" id="A0A947DF98"/>
<dbReference type="RefSeq" id="WP_215609032.1">
    <property type="nucleotide sequence ID" value="NZ_JADOES010000019.1"/>
</dbReference>
<gene>
    <name evidence="1" type="ORF">IXB50_11070</name>
</gene>
<name>A0A947DF98_9CYAN</name>
<protein>
    <submittedName>
        <fullName evidence="1">Uncharacterized protein</fullName>
    </submittedName>
</protein>
<evidence type="ECO:0000313" key="1">
    <source>
        <dbReference type="EMBL" id="MBT9315962.1"/>
    </source>
</evidence>
<organism evidence="1 2">
    <name type="scientific">Leptothoe spongobia TAU-MAC 1115</name>
    <dbReference type="NCBI Taxonomy" id="1967444"/>
    <lineage>
        <taxon>Bacteria</taxon>
        <taxon>Bacillati</taxon>
        <taxon>Cyanobacteriota</taxon>
        <taxon>Cyanophyceae</taxon>
        <taxon>Nodosilineales</taxon>
        <taxon>Cymatolegaceae</taxon>
        <taxon>Leptothoe</taxon>
        <taxon>Leptothoe spongobia</taxon>
    </lineage>
</organism>